<accession>A0A6P7F8I6</accession>
<evidence type="ECO:0000259" key="8">
    <source>
        <dbReference type="Pfam" id="PF05191"/>
    </source>
</evidence>
<dbReference type="InterPro" id="IPR000850">
    <property type="entry name" value="Adenylat/UMP-CMP_kin"/>
</dbReference>
<gene>
    <name evidence="11" type="primary">LOC114326848</name>
    <name evidence="7" type="synonym">Adk3</name>
</gene>
<keyword evidence="6 7" id="KW-0342">GTP-binding</keyword>
<dbReference type="FunCoup" id="A0A6P7F8I6">
    <property type="interactions" value="925"/>
</dbReference>
<evidence type="ECO:0000313" key="11">
    <source>
        <dbReference type="RefSeq" id="XP_028131107.1"/>
    </source>
</evidence>
<evidence type="ECO:0000256" key="2">
    <source>
        <dbReference type="ARBA" id="ARBA00022679"/>
    </source>
</evidence>
<dbReference type="GO" id="GO:0006172">
    <property type="term" value="P:ADP biosynthetic process"/>
    <property type="evidence" value="ECO:0007669"/>
    <property type="project" value="UniProtKB-UniRule"/>
</dbReference>
<feature type="binding site" evidence="7">
    <location>
        <position position="126"/>
    </location>
    <ligand>
        <name>GTP</name>
        <dbReference type="ChEBI" id="CHEBI:37565"/>
    </ligand>
</feature>
<keyword evidence="2 7" id="KW-0808">Transferase</keyword>
<dbReference type="InterPro" id="IPR033690">
    <property type="entry name" value="Adenylat_kinase_CS"/>
</dbReference>
<evidence type="ECO:0000256" key="1">
    <source>
        <dbReference type="ARBA" id="ARBA00004305"/>
    </source>
</evidence>
<organism evidence="11">
    <name type="scientific">Diabrotica virgifera virgifera</name>
    <name type="common">western corn rootworm</name>
    <dbReference type="NCBI Taxonomy" id="50390"/>
    <lineage>
        <taxon>Eukaryota</taxon>
        <taxon>Metazoa</taxon>
        <taxon>Ecdysozoa</taxon>
        <taxon>Arthropoda</taxon>
        <taxon>Hexapoda</taxon>
        <taxon>Insecta</taxon>
        <taxon>Pterygota</taxon>
        <taxon>Neoptera</taxon>
        <taxon>Endopterygota</taxon>
        <taxon>Coleoptera</taxon>
        <taxon>Polyphaga</taxon>
        <taxon>Cucujiformia</taxon>
        <taxon>Chrysomeloidea</taxon>
        <taxon>Chrysomelidae</taxon>
        <taxon>Galerucinae</taxon>
        <taxon>Diabroticina</taxon>
        <taxon>Diabroticites</taxon>
        <taxon>Diabrotica</taxon>
    </lineage>
</organism>
<feature type="binding site" evidence="7">
    <location>
        <position position="199"/>
    </location>
    <ligand>
        <name>GTP</name>
        <dbReference type="ChEBI" id="CHEBI:37565"/>
    </ligand>
</feature>
<feature type="binding site" evidence="7">
    <location>
        <position position="170"/>
    </location>
    <ligand>
        <name>AMP</name>
        <dbReference type="ChEBI" id="CHEBI:456215"/>
    </ligand>
</feature>
<feature type="binding site" evidence="7">
    <location>
        <begin position="15"/>
        <end position="20"/>
    </location>
    <ligand>
        <name>GTP</name>
        <dbReference type="ChEBI" id="CHEBI:37565"/>
    </ligand>
</feature>
<name>A0A6P7F8I6_DIAVI</name>
<feature type="binding site" evidence="7">
    <location>
        <position position="96"/>
    </location>
    <ligand>
        <name>AMP</name>
        <dbReference type="ChEBI" id="CHEBI:456215"/>
    </ligand>
</feature>
<dbReference type="Proteomes" id="UP001652700">
    <property type="component" value="Unplaced"/>
</dbReference>
<dbReference type="HAMAP" id="MF_03169">
    <property type="entry name" value="Adenylate_kinase_AK3"/>
    <property type="match status" value="1"/>
</dbReference>
<dbReference type="AlphaFoldDB" id="A0A6P7F8I6"/>
<dbReference type="NCBIfam" id="TIGR01351">
    <property type="entry name" value="adk"/>
    <property type="match status" value="1"/>
</dbReference>
<dbReference type="PANTHER" id="PTHR23359">
    <property type="entry name" value="NUCLEOTIDE KINASE"/>
    <property type="match status" value="1"/>
</dbReference>
<feature type="binding site" evidence="7">
    <location>
        <begin position="62"/>
        <end position="64"/>
    </location>
    <ligand>
        <name>AMP</name>
        <dbReference type="ChEBI" id="CHEBI:456215"/>
    </ligand>
</feature>
<keyword evidence="3 7" id="KW-0547">Nucleotide-binding</keyword>
<dbReference type="OrthoDB" id="439792at2759"/>
<comment type="subcellular location">
    <subcellularLocation>
        <location evidence="1 7">Mitochondrion matrix</location>
    </subcellularLocation>
</comment>
<feature type="binding site" evidence="7">
    <location>
        <begin position="135"/>
        <end position="136"/>
    </location>
    <ligand>
        <name>GTP</name>
        <dbReference type="ChEBI" id="CHEBI:37565"/>
    </ligand>
</feature>
<dbReference type="FunFam" id="3.40.50.300:FF:000106">
    <property type="entry name" value="Adenylate kinase mitochondrial"/>
    <property type="match status" value="1"/>
</dbReference>
<protein>
    <recommendedName>
        <fullName evidence="7">GTP:AMP phosphotransferase, mitochondrial</fullName>
        <ecNumber evidence="7">2.7.4.10</ecNumber>
    </recommendedName>
    <alternativeName>
        <fullName evidence="7">Adenylate kinase 3</fullName>
        <shortName evidence="7">AK 3</shortName>
    </alternativeName>
</protein>
<dbReference type="GO" id="GO:0004017">
    <property type="term" value="F:AMP kinase activity"/>
    <property type="evidence" value="ECO:0007669"/>
    <property type="project" value="InterPro"/>
</dbReference>
<dbReference type="GO" id="GO:0005759">
    <property type="term" value="C:mitochondrial matrix"/>
    <property type="evidence" value="ECO:0007669"/>
    <property type="project" value="UniProtKB-SubCell"/>
</dbReference>
<keyword evidence="10" id="KW-1185">Reference proteome</keyword>
<feature type="region of interest" description="NMPbind" evidence="7">
    <location>
        <begin position="35"/>
        <end position="64"/>
    </location>
</feature>
<comment type="subunit">
    <text evidence="7">Monomer.</text>
</comment>
<dbReference type="GeneID" id="114326848"/>
<evidence type="ECO:0000256" key="7">
    <source>
        <dbReference type="HAMAP-Rule" id="MF_03169"/>
    </source>
</evidence>
<comment type="domain">
    <text evidence="7">Consists of three domains, a large central CORE domain and two small peripheral domains, NMPbind and LID, which undergo movements during catalysis. The LID domain closes over the site of phosphoryl transfer upon GTP binding. Assembling and dissambling the active center during each catalytic cycle provides an effective means to prevent GTP hydrolysis.</text>
</comment>
<reference evidence="9" key="2">
    <citation type="submission" date="2025-05" db="UniProtKB">
        <authorList>
            <consortium name="EnsemblMetazoa"/>
        </authorList>
    </citation>
    <scope>IDENTIFICATION</scope>
</reference>
<feature type="binding site" evidence="7">
    <location>
        <position position="36"/>
    </location>
    <ligand>
        <name>AMP</name>
        <dbReference type="ChEBI" id="CHEBI:456215"/>
    </ligand>
</feature>
<evidence type="ECO:0000313" key="10">
    <source>
        <dbReference type="Proteomes" id="UP001652700"/>
    </source>
</evidence>
<dbReference type="InterPro" id="IPR028586">
    <property type="entry name" value="AK3/Ak4_mitochondrial"/>
</dbReference>
<feature type="region of interest" description="LID" evidence="7">
    <location>
        <begin position="125"/>
        <end position="162"/>
    </location>
</feature>
<dbReference type="InParanoid" id="A0A6P7F8I6"/>
<dbReference type="KEGG" id="dvv:114326848"/>
<proteinExistence type="inferred from homology"/>
<feature type="domain" description="Adenylate kinase active site lid" evidence="8">
    <location>
        <begin position="126"/>
        <end position="161"/>
    </location>
</feature>
<dbReference type="HAMAP" id="MF_00235">
    <property type="entry name" value="Adenylate_kinase_Adk"/>
    <property type="match status" value="1"/>
</dbReference>
<dbReference type="Pfam" id="PF05191">
    <property type="entry name" value="ADK_lid"/>
    <property type="match status" value="1"/>
</dbReference>
<dbReference type="PROSITE" id="PS00113">
    <property type="entry name" value="ADENYLATE_KINASE"/>
    <property type="match status" value="1"/>
</dbReference>
<comment type="similarity">
    <text evidence="7">Belongs to the adenylate kinase family. AK3 subfamily.</text>
</comment>
<feature type="binding site" evidence="7">
    <location>
        <position position="159"/>
    </location>
    <ligand>
        <name>AMP</name>
        <dbReference type="ChEBI" id="CHEBI:456215"/>
    </ligand>
</feature>
<dbReference type="InterPro" id="IPR036193">
    <property type="entry name" value="ADK_active_lid_dom_sf"/>
</dbReference>
<dbReference type="Pfam" id="PF00406">
    <property type="entry name" value="ADK"/>
    <property type="match status" value="1"/>
</dbReference>
<dbReference type="InterPro" id="IPR027417">
    <property type="entry name" value="P-loop_NTPase"/>
</dbReference>
<dbReference type="GO" id="GO:0005524">
    <property type="term" value="F:ATP binding"/>
    <property type="evidence" value="ECO:0007669"/>
    <property type="project" value="InterPro"/>
</dbReference>
<comment type="catalytic activity">
    <reaction evidence="7">
        <text>a ribonucleoside 5'-triphosphate + AMP = a ribonucleoside 5'-diphosphate + ADP</text>
        <dbReference type="Rhea" id="RHEA:13749"/>
        <dbReference type="ChEBI" id="CHEBI:57930"/>
        <dbReference type="ChEBI" id="CHEBI:61557"/>
        <dbReference type="ChEBI" id="CHEBI:456215"/>
        <dbReference type="ChEBI" id="CHEBI:456216"/>
        <dbReference type="EC" id="2.7.4.10"/>
    </reaction>
</comment>
<keyword evidence="5 7" id="KW-0496">Mitochondrion</keyword>
<dbReference type="EC" id="2.7.4.10" evidence="7"/>
<dbReference type="PRINTS" id="PR00094">
    <property type="entry name" value="ADENYLTKNASE"/>
</dbReference>
<comment type="function">
    <text evidence="7">Involved in maintaining the homeostasis of cellular nucleotides by catalyzing the interconversion of nucleoside phosphates. Has GTP:AMP phosphotransferase and ITP:AMP phosphotransferase activities.</text>
</comment>
<evidence type="ECO:0000256" key="6">
    <source>
        <dbReference type="ARBA" id="ARBA00023134"/>
    </source>
</evidence>
<dbReference type="Gene3D" id="3.40.50.300">
    <property type="entry name" value="P-loop containing nucleotide triphosphate hydrolases"/>
    <property type="match status" value="1"/>
</dbReference>
<dbReference type="CTD" id="50808"/>
<dbReference type="GO" id="GO:0046039">
    <property type="term" value="P:GTP metabolic process"/>
    <property type="evidence" value="ECO:0007669"/>
    <property type="project" value="UniProtKB-UniRule"/>
</dbReference>
<dbReference type="SUPFAM" id="SSF57774">
    <property type="entry name" value="Microbial and mitochondrial ADK, insert 'zinc finger' domain"/>
    <property type="match status" value="1"/>
</dbReference>
<sequence length="223" mass="24888">MTSKIFKSVILGAPGSGKGTISSRILNAFNLGYLSSGDQLRQHIQKKSAIGLEAEKCINNGKLVGDDIMIKFILSELHGLSSNTWLLDGFPRTLSQAKAFWEVEKLDLAINLVVPPEVIVSRVTGRWVHLPSGRVYNDTFNKPKVPGKDDITGEPLTKRGDDTPEIVKKRLELYDELTRPVIEFYKEKGILRDFAGKTSDEISPKVISYLSEFLETAQKKQKI</sequence>
<dbReference type="GO" id="GO:0046041">
    <property type="term" value="P:ITP metabolic process"/>
    <property type="evidence" value="ECO:0007669"/>
    <property type="project" value="UniProtKB-UniRule"/>
</dbReference>
<dbReference type="InterPro" id="IPR006259">
    <property type="entry name" value="Adenyl_kin_sub"/>
</dbReference>
<dbReference type="GO" id="GO:0005525">
    <property type="term" value="F:GTP binding"/>
    <property type="evidence" value="ECO:0007669"/>
    <property type="project" value="UniProtKB-KW"/>
</dbReference>
<dbReference type="GO" id="GO:0046033">
    <property type="term" value="P:AMP metabolic process"/>
    <property type="evidence" value="ECO:0007669"/>
    <property type="project" value="UniProtKB-UniRule"/>
</dbReference>
<dbReference type="RefSeq" id="XP_028131107.1">
    <property type="nucleotide sequence ID" value="XM_028275306.1"/>
</dbReference>
<evidence type="ECO:0000313" key="9">
    <source>
        <dbReference type="EnsemblMetazoa" id="XP_028131107.1"/>
    </source>
</evidence>
<dbReference type="InterPro" id="IPR007862">
    <property type="entry name" value="Adenylate_kinase_lid-dom"/>
</dbReference>
<evidence type="ECO:0000256" key="3">
    <source>
        <dbReference type="ARBA" id="ARBA00022741"/>
    </source>
</evidence>
<dbReference type="EnsemblMetazoa" id="XM_028275306.2">
    <property type="protein sequence ID" value="XP_028131107.1"/>
    <property type="gene ID" value="LOC114326848"/>
</dbReference>
<dbReference type="SUPFAM" id="SSF52540">
    <property type="entry name" value="P-loop containing nucleoside triphosphate hydrolases"/>
    <property type="match status" value="1"/>
</dbReference>
<feature type="binding site" evidence="7">
    <location>
        <begin position="89"/>
        <end position="92"/>
    </location>
    <ligand>
        <name>AMP</name>
        <dbReference type="ChEBI" id="CHEBI:456215"/>
    </ligand>
</feature>
<keyword evidence="4 7" id="KW-0418">Kinase</keyword>
<feature type="binding site" evidence="7">
    <location>
        <position position="41"/>
    </location>
    <ligand>
        <name>AMP</name>
        <dbReference type="ChEBI" id="CHEBI:456215"/>
    </ligand>
</feature>
<evidence type="ECO:0000256" key="4">
    <source>
        <dbReference type="ARBA" id="ARBA00022777"/>
    </source>
</evidence>
<dbReference type="CDD" id="cd01428">
    <property type="entry name" value="ADK"/>
    <property type="match status" value="1"/>
</dbReference>
<dbReference type="GO" id="GO:0046899">
    <property type="term" value="F:nucleoside triphosphate adenylate kinase activity"/>
    <property type="evidence" value="ECO:0007669"/>
    <property type="project" value="UniProtKB-UniRule"/>
</dbReference>
<evidence type="ECO:0000256" key="5">
    <source>
        <dbReference type="ARBA" id="ARBA00023128"/>
    </source>
</evidence>
<reference evidence="11" key="1">
    <citation type="submission" date="2025-04" db="UniProtKB">
        <authorList>
            <consortium name="RefSeq"/>
        </authorList>
    </citation>
    <scope>IDENTIFICATION</scope>
    <source>
        <tissue evidence="11">Whole insect</tissue>
    </source>
</reference>